<dbReference type="InterPro" id="IPR000589">
    <property type="entry name" value="Ribosomal_uS15"/>
</dbReference>
<dbReference type="Gene3D" id="1.10.287.10">
    <property type="entry name" value="S15/NS1, RNA-binding"/>
    <property type="match status" value="1"/>
</dbReference>
<dbReference type="SUPFAM" id="SSF47060">
    <property type="entry name" value="S15/NS1 RNA-binding domain"/>
    <property type="match status" value="1"/>
</dbReference>
<dbReference type="Pfam" id="PF00312">
    <property type="entry name" value="Ribosomal_S15"/>
    <property type="match status" value="1"/>
</dbReference>
<evidence type="ECO:0000256" key="5">
    <source>
        <dbReference type="SAM" id="MobiDB-lite"/>
    </source>
</evidence>
<dbReference type="PANTHER" id="PTHR23321:SF26">
    <property type="entry name" value="SMALL RIBOSOMAL SUBUNIT PROTEIN US15M"/>
    <property type="match status" value="1"/>
</dbReference>
<comment type="similarity">
    <text evidence="1">Belongs to the universal ribosomal protein uS15 family.</text>
</comment>
<evidence type="ECO:0000256" key="1">
    <source>
        <dbReference type="ARBA" id="ARBA00008434"/>
    </source>
</evidence>
<feature type="coiled-coil region" evidence="4">
    <location>
        <begin position="138"/>
        <end position="165"/>
    </location>
</feature>
<keyword evidence="4" id="KW-0175">Coiled coil</keyword>
<dbReference type="GO" id="GO:1990904">
    <property type="term" value="C:ribonucleoprotein complex"/>
    <property type="evidence" value="ECO:0007669"/>
    <property type="project" value="UniProtKB-KW"/>
</dbReference>
<dbReference type="GO" id="GO:0006412">
    <property type="term" value="P:translation"/>
    <property type="evidence" value="ECO:0007669"/>
    <property type="project" value="InterPro"/>
</dbReference>
<sequence length="327" mass="36533">MPPRIPTVSANGYRSFNLTSLLQALPRQSDTLTPCSMKRGGKRKPNQRLDPYRVEQARQRKAANIEKRYKLQAERAAALGDPVRSKPTPFLTSLNLVQATQPGQAAGSPTGDTYLNYQLNSREAEEQIAHSKWLTEPLESQVNDKQAYEKRAAQHEAHHQNATAAIERITNLGNSSSGDRTRLNIQRCIDTFGRHTTDTLLPPKPSSLGPTKSSSTMSELLDEPLSVEEAERQRLLSELASIPKRSGPDTGSSEVQIAILTTKINVLAQNLQGADKHNKRELRLLVHKRQKLLKYLRKKERGGPRWQNIVDNLGINDAMWKGEITLA</sequence>
<keyword evidence="7" id="KW-1185">Reference proteome</keyword>
<keyword evidence="3" id="KW-0687">Ribonucleoprotein</keyword>
<evidence type="ECO:0000256" key="2">
    <source>
        <dbReference type="ARBA" id="ARBA00022980"/>
    </source>
</evidence>
<evidence type="ECO:0000313" key="6">
    <source>
        <dbReference type="EMBL" id="KAK5084419.1"/>
    </source>
</evidence>
<dbReference type="SMART" id="SM01387">
    <property type="entry name" value="Ribosomal_S15"/>
    <property type="match status" value="1"/>
</dbReference>
<feature type="region of interest" description="Disordered" evidence="5">
    <location>
        <begin position="196"/>
        <end position="221"/>
    </location>
</feature>
<keyword evidence="2" id="KW-0689">Ribosomal protein</keyword>
<dbReference type="EMBL" id="JAVRRJ010000005">
    <property type="protein sequence ID" value="KAK5084419.1"/>
    <property type="molecule type" value="Genomic_DNA"/>
</dbReference>
<dbReference type="AlphaFoldDB" id="A0AAN7YA23"/>
<dbReference type="GO" id="GO:0005737">
    <property type="term" value="C:cytoplasm"/>
    <property type="evidence" value="ECO:0007669"/>
    <property type="project" value="UniProtKB-ARBA"/>
</dbReference>
<feature type="region of interest" description="Disordered" evidence="5">
    <location>
        <begin position="29"/>
        <end position="50"/>
    </location>
</feature>
<evidence type="ECO:0008006" key="8">
    <source>
        <dbReference type="Google" id="ProtNLM"/>
    </source>
</evidence>
<dbReference type="PANTHER" id="PTHR23321">
    <property type="entry name" value="RIBOSOMAL PROTEIN S15, BACTERIAL AND ORGANELLAR"/>
    <property type="match status" value="1"/>
</dbReference>
<dbReference type="InterPro" id="IPR005290">
    <property type="entry name" value="Ribosomal_uS15_bac-type"/>
</dbReference>
<gene>
    <name evidence="6" type="ORF">LTR05_005495</name>
</gene>
<evidence type="ECO:0000256" key="3">
    <source>
        <dbReference type="ARBA" id="ARBA00023274"/>
    </source>
</evidence>
<comment type="caution">
    <text evidence="6">The sequence shown here is derived from an EMBL/GenBank/DDBJ whole genome shotgun (WGS) entry which is preliminary data.</text>
</comment>
<evidence type="ECO:0000313" key="7">
    <source>
        <dbReference type="Proteomes" id="UP001309876"/>
    </source>
</evidence>
<evidence type="ECO:0000256" key="4">
    <source>
        <dbReference type="SAM" id="Coils"/>
    </source>
</evidence>
<dbReference type="GO" id="GO:0005840">
    <property type="term" value="C:ribosome"/>
    <property type="evidence" value="ECO:0007669"/>
    <property type="project" value="UniProtKB-KW"/>
</dbReference>
<feature type="compositionally biased region" description="Polar residues" evidence="5">
    <location>
        <begin position="208"/>
        <end position="218"/>
    </location>
</feature>
<dbReference type="CDD" id="cd00353">
    <property type="entry name" value="Ribosomal_S15p_S13e"/>
    <property type="match status" value="1"/>
</dbReference>
<protein>
    <recommendedName>
        <fullName evidence="8">Ribosomal protein S15</fullName>
    </recommendedName>
</protein>
<reference evidence="6 7" key="1">
    <citation type="submission" date="2023-08" db="EMBL/GenBank/DDBJ databases">
        <title>Black Yeasts Isolated from many extreme environments.</title>
        <authorList>
            <person name="Coleine C."/>
            <person name="Stajich J.E."/>
            <person name="Selbmann L."/>
        </authorList>
    </citation>
    <scope>NUCLEOTIDE SEQUENCE [LARGE SCALE GENOMIC DNA]</scope>
    <source>
        <strain evidence="6 7">CCFEE 5910</strain>
    </source>
</reference>
<dbReference type="GO" id="GO:0003735">
    <property type="term" value="F:structural constituent of ribosome"/>
    <property type="evidence" value="ECO:0007669"/>
    <property type="project" value="InterPro"/>
</dbReference>
<proteinExistence type="inferred from homology"/>
<organism evidence="6 7">
    <name type="scientific">Lithohypha guttulata</name>
    <dbReference type="NCBI Taxonomy" id="1690604"/>
    <lineage>
        <taxon>Eukaryota</taxon>
        <taxon>Fungi</taxon>
        <taxon>Dikarya</taxon>
        <taxon>Ascomycota</taxon>
        <taxon>Pezizomycotina</taxon>
        <taxon>Eurotiomycetes</taxon>
        <taxon>Chaetothyriomycetidae</taxon>
        <taxon>Chaetothyriales</taxon>
        <taxon>Trichomeriaceae</taxon>
        <taxon>Lithohypha</taxon>
    </lineage>
</organism>
<dbReference type="Proteomes" id="UP001309876">
    <property type="component" value="Unassembled WGS sequence"/>
</dbReference>
<name>A0AAN7YA23_9EURO</name>
<accession>A0AAN7YA23</accession>
<dbReference type="InterPro" id="IPR009068">
    <property type="entry name" value="uS15_NS1_RNA-bd_sf"/>
</dbReference>